<dbReference type="EMBL" id="CP002117">
    <property type="protein sequence ID" value="ADN36761.1"/>
    <property type="molecule type" value="Genomic_DNA"/>
</dbReference>
<reference evidence="1 2" key="1">
    <citation type="journal article" date="2010" name="Stand. Genomic Sci.">
        <title>Complete genome sequence of Methanoplanus petrolearius type strain (SEBR 4847).</title>
        <authorList>
            <person name="Brambilla E."/>
            <person name="Djao O.D."/>
            <person name="Daligault H."/>
            <person name="Lapidus A."/>
            <person name="Lucas S."/>
            <person name="Hammon N."/>
            <person name="Nolan M."/>
            <person name="Tice H."/>
            <person name="Cheng J.F."/>
            <person name="Han C."/>
            <person name="Tapia R."/>
            <person name="Goodwin L."/>
            <person name="Pitluck S."/>
            <person name="Liolios K."/>
            <person name="Ivanova N."/>
            <person name="Mavromatis K."/>
            <person name="Mikhailova N."/>
            <person name="Pati A."/>
            <person name="Chen A."/>
            <person name="Palaniappan K."/>
            <person name="Land M."/>
            <person name="Hauser L."/>
            <person name="Chang Y.J."/>
            <person name="Jeffries C.D."/>
            <person name="Rohde M."/>
            <person name="Spring S."/>
            <person name="Sikorski J."/>
            <person name="Goker M."/>
            <person name="Woyke T."/>
            <person name="Bristow J."/>
            <person name="Eisen J.A."/>
            <person name="Markowitz V."/>
            <person name="Hugenholtz P."/>
            <person name="Kyrpides N.C."/>
            <person name="Klenk H.P."/>
        </authorList>
    </citation>
    <scope>NUCLEOTIDE SEQUENCE [LARGE SCALE GENOMIC DNA]</scope>
    <source>
        <strain evidence="2">DSM 11571 / OCM 486 / SEBR 4847</strain>
    </source>
</reference>
<evidence type="ECO:0000313" key="1">
    <source>
        <dbReference type="EMBL" id="ADN36761.1"/>
    </source>
</evidence>
<name>E1RJF5_METP4</name>
<dbReference type="RefSeq" id="WP_013329938.1">
    <property type="nucleotide sequence ID" value="NC_014507.1"/>
</dbReference>
<dbReference type="HOGENOM" id="CLU_165233_0_0_2"/>
<gene>
    <name evidence="1" type="ordered locus">Mpet_2011</name>
</gene>
<sequence>MTQKKQAVMNYLFSERAKTNLITASKMLALVEGFKGAEKSGAKKLLTIFIESVQSELGEGYGKTGQAEFNNASGLLDNAKQFIEFDDFERATLEISKAVTECTTPAQNSWQVLSENELV</sequence>
<organism evidence="1 2">
    <name type="scientific">Methanolacinia petrolearia (strain DSM 11571 / OCM 486 / SEBR 4847)</name>
    <name type="common">Methanoplanus petrolearius</name>
    <dbReference type="NCBI Taxonomy" id="679926"/>
    <lineage>
        <taxon>Archaea</taxon>
        <taxon>Methanobacteriati</taxon>
        <taxon>Methanobacteriota</taxon>
        <taxon>Stenosarchaea group</taxon>
        <taxon>Methanomicrobia</taxon>
        <taxon>Methanomicrobiales</taxon>
        <taxon>Methanomicrobiaceae</taxon>
        <taxon>Methanolacinia</taxon>
    </lineage>
</organism>
<dbReference type="Proteomes" id="UP000006565">
    <property type="component" value="Chromosome"/>
</dbReference>
<dbReference type="STRING" id="679926.Mpet_2011"/>
<keyword evidence="2" id="KW-1185">Reference proteome</keyword>
<proteinExistence type="predicted"/>
<accession>E1RJF5</accession>
<dbReference type="OrthoDB" id="106747at2157"/>
<dbReference type="GeneID" id="9744491"/>
<dbReference type="eggNOG" id="arCOG05291">
    <property type="taxonomic scope" value="Archaea"/>
</dbReference>
<evidence type="ECO:0000313" key="2">
    <source>
        <dbReference type="Proteomes" id="UP000006565"/>
    </source>
</evidence>
<dbReference type="KEGG" id="mpi:Mpet_2011"/>
<protein>
    <submittedName>
        <fullName evidence="1">Uncharacterized protein</fullName>
    </submittedName>
</protein>
<dbReference type="AlphaFoldDB" id="E1RJF5"/>